<dbReference type="Gene3D" id="3.10.129.10">
    <property type="entry name" value="Hotdog Thioesterase"/>
    <property type="match status" value="1"/>
</dbReference>
<evidence type="ECO:0000313" key="3">
    <source>
        <dbReference type="EMBL" id="HIY69307.1"/>
    </source>
</evidence>
<name>A0A9D1Z0T8_9BACT</name>
<dbReference type="SUPFAM" id="SSF54637">
    <property type="entry name" value="Thioesterase/thiol ester dehydrase-isomerase"/>
    <property type="match status" value="1"/>
</dbReference>
<dbReference type="PANTHER" id="PTHR31793">
    <property type="entry name" value="4-HYDROXYBENZOYL-COA THIOESTERASE FAMILY MEMBER"/>
    <property type="match status" value="1"/>
</dbReference>
<evidence type="ECO:0000313" key="4">
    <source>
        <dbReference type="Proteomes" id="UP000886844"/>
    </source>
</evidence>
<dbReference type="PIRSF" id="PIRSF003230">
    <property type="entry name" value="YbgC"/>
    <property type="match status" value="1"/>
</dbReference>
<dbReference type="InterPro" id="IPR006684">
    <property type="entry name" value="YbgC/YbaW"/>
</dbReference>
<reference evidence="3" key="1">
    <citation type="journal article" date="2021" name="PeerJ">
        <title>Extensive microbial diversity within the chicken gut microbiome revealed by metagenomics and culture.</title>
        <authorList>
            <person name="Gilroy R."/>
            <person name="Ravi A."/>
            <person name="Getino M."/>
            <person name="Pursley I."/>
            <person name="Horton D.L."/>
            <person name="Alikhan N.F."/>
            <person name="Baker D."/>
            <person name="Gharbi K."/>
            <person name="Hall N."/>
            <person name="Watson M."/>
            <person name="Adriaenssens E.M."/>
            <person name="Foster-Nyarko E."/>
            <person name="Jarju S."/>
            <person name="Secka A."/>
            <person name="Antonio M."/>
            <person name="Oren A."/>
            <person name="Chaudhuri R.R."/>
            <person name="La Ragione R."/>
            <person name="Hildebrand F."/>
            <person name="Pallen M.J."/>
        </authorList>
    </citation>
    <scope>NUCLEOTIDE SEQUENCE</scope>
    <source>
        <strain evidence="3">5134</strain>
    </source>
</reference>
<comment type="caution">
    <text evidence="3">The sequence shown here is derived from an EMBL/GenBank/DDBJ whole genome shotgun (WGS) entry which is preliminary data.</text>
</comment>
<protein>
    <submittedName>
        <fullName evidence="3">Acyl-CoA thioesterase</fullName>
    </submittedName>
</protein>
<evidence type="ECO:0000256" key="2">
    <source>
        <dbReference type="ARBA" id="ARBA00022801"/>
    </source>
</evidence>
<evidence type="ECO:0000256" key="1">
    <source>
        <dbReference type="ARBA" id="ARBA00005953"/>
    </source>
</evidence>
<comment type="similarity">
    <text evidence="1">Belongs to the 4-hydroxybenzoyl-CoA thioesterase family.</text>
</comment>
<dbReference type="GO" id="GO:0047617">
    <property type="term" value="F:fatty acyl-CoA hydrolase activity"/>
    <property type="evidence" value="ECO:0007669"/>
    <property type="project" value="TreeGrafter"/>
</dbReference>
<dbReference type="CDD" id="cd00586">
    <property type="entry name" value="4HBT"/>
    <property type="match status" value="1"/>
</dbReference>
<dbReference type="AlphaFoldDB" id="A0A9D1Z0T8"/>
<keyword evidence="2" id="KW-0378">Hydrolase</keyword>
<organism evidence="3 4">
    <name type="scientific">Candidatus Alistipes intestinigallinarum</name>
    <dbReference type="NCBI Taxonomy" id="2838440"/>
    <lineage>
        <taxon>Bacteria</taxon>
        <taxon>Pseudomonadati</taxon>
        <taxon>Bacteroidota</taxon>
        <taxon>Bacteroidia</taxon>
        <taxon>Bacteroidales</taxon>
        <taxon>Rikenellaceae</taxon>
        <taxon>Alistipes</taxon>
    </lineage>
</organism>
<dbReference type="Pfam" id="PF13279">
    <property type="entry name" value="4HBT_2"/>
    <property type="match status" value="1"/>
</dbReference>
<proteinExistence type="inferred from homology"/>
<reference evidence="3" key="2">
    <citation type="submission" date="2021-04" db="EMBL/GenBank/DDBJ databases">
        <authorList>
            <person name="Gilroy R."/>
        </authorList>
    </citation>
    <scope>NUCLEOTIDE SEQUENCE</scope>
    <source>
        <strain evidence="3">5134</strain>
    </source>
</reference>
<dbReference type="NCBIfam" id="TIGR00051">
    <property type="entry name" value="YbgC/FadM family acyl-CoA thioesterase"/>
    <property type="match status" value="1"/>
</dbReference>
<gene>
    <name evidence="3" type="ORF">H9828_07815</name>
</gene>
<dbReference type="InterPro" id="IPR029069">
    <property type="entry name" value="HotDog_dom_sf"/>
</dbReference>
<sequence>MLSHDCKIRVWYKHTDQMAICHHSNYICYYEAARSELLRELGMSFAEVERRGIMMPILEVQSKYRKPAYFDELLTVRIILREIPSTRINFFYEIYNEKGELINTGMTQLGFIHSDTRRPCRCPEWFLELLRSRWTEEPTE</sequence>
<dbReference type="Proteomes" id="UP000886844">
    <property type="component" value="Unassembled WGS sequence"/>
</dbReference>
<dbReference type="InterPro" id="IPR050563">
    <property type="entry name" value="4-hydroxybenzoyl-CoA_TE"/>
</dbReference>
<dbReference type="PANTHER" id="PTHR31793:SF27">
    <property type="entry name" value="NOVEL THIOESTERASE SUPERFAMILY DOMAIN AND SAPOSIN A-TYPE DOMAIN CONTAINING PROTEIN (0610012H03RIK)"/>
    <property type="match status" value="1"/>
</dbReference>
<accession>A0A9D1Z0T8</accession>
<dbReference type="EMBL" id="DXDA01000063">
    <property type="protein sequence ID" value="HIY69307.1"/>
    <property type="molecule type" value="Genomic_DNA"/>
</dbReference>